<evidence type="ECO:0000313" key="3">
    <source>
        <dbReference type="EnsemblProtists" id="EOD29337"/>
    </source>
</evidence>
<dbReference type="GO" id="GO:0016779">
    <property type="term" value="F:nucleotidyltransferase activity"/>
    <property type="evidence" value="ECO:0007669"/>
    <property type="project" value="UniProtKB-ARBA"/>
</dbReference>
<reference evidence="4" key="1">
    <citation type="journal article" date="2013" name="Nature">
        <title>Pan genome of the phytoplankton Emiliania underpins its global distribution.</title>
        <authorList>
            <person name="Read B.A."/>
            <person name="Kegel J."/>
            <person name="Klute M.J."/>
            <person name="Kuo A."/>
            <person name="Lefebvre S.C."/>
            <person name="Maumus F."/>
            <person name="Mayer C."/>
            <person name="Miller J."/>
            <person name="Monier A."/>
            <person name="Salamov A."/>
            <person name="Young J."/>
            <person name="Aguilar M."/>
            <person name="Claverie J.M."/>
            <person name="Frickenhaus S."/>
            <person name="Gonzalez K."/>
            <person name="Herman E.K."/>
            <person name="Lin Y.C."/>
            <person name="Napier J."/>
            <person name="Ogata H."/>
            <person name="Sarno A.F."/>
            <person name="Shmutz J."/>
            <person name="Schroeder D."/>
            <person name="de Vargas C."/>
            <person name="Verret F."/>
            <person name="von Dassow P."/>
            <person name="Valentin K."/>
            <person name="Van de Peer Y."/>
            <person name="Wheeler G."/>
            <person name="Dacks J.B."/>
            <person name="Delwiche C.F."/>
            <person name="Dyhrman S.T."/>
            <person name="Glockner G."/>
            <person name="John U."/>
            <person name="Richards T."/>
            <person name="Worden A.Z."/>
            <person name="Zhang X."/>
            <person name="Grigoriev I.V."/>
            <person name="Allen A.E."/>
            <person name="Bidle K."/>
            <person name="Borodovsky M."/>
            <person name="Bowler C."/>
            <person name="Brownlee C."/>
            <person name="Cock J.M."/>
            <person name="Elias M."/>
            <person name="Gladyshev V.N."/>
            <person name="Groth M."/>
            <person name="Guda C."/>
            <person name="Hadaegh A."/>
            <person name="Iglesias-Rodriguez M.D."/>
            <person name="Jenkins J."/>
            <person name="Jones B.M."/>
            <person name="Lawson T."/>
            <person name="Leese F."/>
            <person name="Lindquist E."/>
            <person name="Lobanov A."/>
            <person name="Lomsadze A."/>
            <person name="Malik S.B."/>
            <person name="Marsh M.E."/>
            <person name="Mackinder L."/>
            <person name="Mock T."/>
            <person name="Mueller-Roeber B."/>
            <person name="Pagarete A."/>
            <person name="Parker M."/>
            <person name="Probert I."/>
            <person name="Quesneville H."/>
            <person name="Raines C."/>
            <person name="Rensing S.A."/>
            <person name="Riano-Pachon D.M."/>
            <person name="Richier S."/>
            <person name="Rokitta S."/>
            <person name="Shiraiwa Y."/>
            <person name="Soanes D.M."/>
            <person name="van der Giezen M."/>
            <person name="Wahlund T.M."/>
            <person name="Williams B."/>
            <person name="Wilson W."/>
            <person name="Wolfe G."/>
            <person name="Wurch L.L."/>
        </authorList>
    </citation>
    <scope>NUCLEOTIDE SEQUENCE</scope>
</reference>
<dbReference type="InterPro" id="IPR050065">
    <property type="entry name" value="GlmU-like"/>
</dbReference>
<dbReference type="AlphaFoldDB" id="A0A0D3K0Q2"/>
<dbReference type="Proteomes" id="UP000013827">
    <property type="component" value="Unassembled WGS sequence"/>
</dbReference>
<evidence type="ECO:0000313" key="4">
    <source>
        <dbReference type="Proteomes" id="UP000013827"/>
    </source>
</evidence>
<dbReference type="PaxDb" id="2903-EOD29337"/>
<dbReference type="GO" id="GO:0016746">
    <property type="term" value="F:acyltransferase activity"/>
    <property type="evidence" value="ECO:0007669"/>
    <property type="project" value="UniProtKB-KW"/>
</dbReference>
<sequence>MQLTPGFYFDLDAADARACKHAAYLRDCPSIVAALDGLHAHCADLLEEASRASTISPPGALSGRAWLIGGGRESARNPQRCVIIGSRARIEAGSTLDVSVGDIFLGEDVVVEPGALVRGPAYIGAGCLLRHGAYIRQDVVLGERCVVGGELKHVLALGDGELPHHGYVGDSLLGFRAHFGCGAVAANLPLFEKSSIPIPILVEATDGGGRGMVNYLLGRRKFGAVVGDGSQLGCGVVTEPGCLLAPQTHAYPLCRLPRGCYGPREILKNRPTVERAPLTGSYAYADGGVLVGTWEEDELAPLGSPRLDSPQSRRQMERSAELDAVARALRRNAAAARRSSGGGFI</sequence>
<dbReference type="SUPFAM" id="SSF51161">
    <property type="entry name" value="Trimeric LpxA-like enzymes"/>
    <property type="match status" value="1"/>
</dbReference>
<dbReference type="PANTHER" id="PTHR43584">
    <property type="entry name" value="NUCLEOTIDYL TRANSFERASE"/>
    <property type="match status" value="1"/>
</dbReference>
<dbReference type="KEGG" id="ehx:EMIHUDRAFT_203960"/>
<evidence type="ECO:0000256" key="2">
    <source>
        <dbReference type="ARBA" id="ARBA00023315"/>
    </source>
</evidence>
<dbReference type="InterPro" id="IPR011004">
    <property type="entry name" value="Trimer_LpxA-like_sf"/>
</dbReference>
<name>A0A0D3K0Q2_EMIH1</name>
<dbReference type="EnsemblProtists" id="EOD29337">
    <property type="protein sequence ID" value="EOD29337"/>
    <property type="gene ID" value="EMIHUDRAFT_203960"/>
</dbReference>
<dbReference type="HOGENOM" id="CLU_805203_0_0_1"/>
<reference evidence="3" key="2">
    <citation type="submission" date="2024-10" db="UniProtKB">
        <authorList>
            <consortium name="EnsemblProtists"/>
        </authorList>
    </citation>
    <scope>IDENTIFICATION</scope>
</reference>
<keyword evidence="4" id="KW-1185">Reference proteome</keyword>
<dbReference type="GeneID" id="19046686"/>
<dbReference type="RefSeq" id="XP_005781766.1">
    <property type="nucleotide sequence ID" value="XM_005781709.1"/>
</dbReference>
<dbReference type="STRING" id="2903.R1D2R9"/>
<organism evidence="3 4">
    <name type="scientific">Emiliania huxleyi (strain CCMP1516)</name>
    <dbReference type="NCBI Taxonomy" id="280463"/>
    <lineage>
        <taxon>Eukaryota</taxon>
        <taxon>Haptista</taxon>
        <taxon>Haptophyta</taxon>
        <taxon>Prymnesiophyceae</taxon>
        <taxon>Isochrysidales</taxon>
        <taxon>Noelaerhabdaceae</taxon>
        <taxon>Emiliania</taxon>
    </lineage>
</organism>
<proteinExistence type="predicted"/>
<evidence type="ECO:0000256" key="1">
    <source>
        <dbReference type="ARBA" id="ARBA00022679"/>
    </source>
</evidence>
<accession>A0A0D3K0Q2</accession>
<dbReference type="PANTHER" id="PTHR43584:SF8">
    <property type="entry name" value="N-ACETYLMURAMATE ALPHA-1-PHOSPHATE URIDYLYLTRANSFERASE"/>
    <property type="match status" value="1"/>
</dbReference>
<protein>
    <submittedName>
        <fullName evidence="3">Uncharacterized protein</fullName>
    </submittedName>
</protein>
<keyword evidence="1" id="KW-0808">Transferase</keyword>
<keyword evidence="2" id="KW-0012">Acyltransferase</keyword>
<dbReference type="Gene3D" id="2.160.10.10">
    <property type="entry name" value="Hexapeptide repeat proteins"/>
    <property type="match status" value="1"/>
</dbReference>
<dbReference type="eggNOG" id="ENOG502RYXU">
    <property type="taxonomic scope" value="Eukaryota"/>
</dbReference>